<keyword evidence="4 5" id="KW-0560">Oxidoreductase</keyword>
<dbReference type="Gene3D" id="1.10.287.990">
    <property type="entry name" value="Fe,Mn superoxide dismutase (SOD) domain"/>
    <property type="match status" value="1"/>
</dbReference>
<dbReference type="InterPro" id="IPR019832">
    <property type="entry name" value="Mn/Fe_SOD_C"/>
</dbReference>
<proteinExistence type="inferred from homology"/>
<evidence type="ECO:0000256" key="3">
    <source>
        <dbReference type="ARBA" id="ARBA00022723"/>
    </source>
</evidence>
<evidence type="ECO:0000259" key="8">
    <source>
        <dbReference type="Pfam" id="PF02777"/>
    </source>
</evidence>
<evidence type="ECO:0000256" key="6">
    <source>
        <dbReference type="SAM" id="SignalP"/>
    </source>
</evidence>
<protein>
    <recommendedName>
        <fullName evidence="2 5">Superoxide dismutase</fullName>
        <ecNumber evidence="2 5">1.15.1.1</ecNumber>
    </recommendedName>
</protein>
<dbReference type="RefSeq" id="WP_379771601.1">
    <property type="nucleotide sequence ID" value="NZ_JBHSJF010000008.1"/>
</dbReference>
<evidence type="ECO:0000259" key="7">
    <source>
        <dbReference type="Pfam" id="PF00081"/>
    </source>
</evidence>
<dbReference type="PANTHER" id="PTHR42769">
    <property type="entry name" value="SUPEROXIDE DISMUTASE"/>
    <property type="match status" value="1"/>
</dbReference>
<comment type="similarity">
    <text evidence="1 5">Belongs to the iron/manganese superoxide dismutase family.</text>
</comment>
<evidence type="ECO:0000256" key="5">
    <source>
        <dbReference type="RuleBase" id="RU000414"/>
    </source>
</evidence>
<dbReference type="PANTHER" id="PTHR42769:SF3">
    <property type="entry name" value="SUPEROXIDE DISMUTASE [FE] 2, CHLOROPLASTIC"/>
    <property type="match status" value="1"/>
</dbReference>
<feature type="domain" description="Manganese/iron superoxide dismutase N-terminal" evidence="7">
    <location>
        <begin position="35"/>
        <end position="118"/>
    </location>
</feature>
<dbReference type="EC" id="1.15.1.1" evidence="2 5"/>
<dbReference type="GO" id="GO:0004784">
    <property type="term" value="F:superoxide dismutase activity"/>
    <property type="evidence" value="ECO:0007669"/>
    <property type="project" value="UniProtKB-EC"/>
</dbReference>
<dbReference type="InterPro" id="IPR019831">
    <property type="entry name" value="Mn/Fe_SOD_N"/>
</dbReference>
<dbReference type="PROSITE" id="PS51318">
    <property type="entry name" value="TAT"/>
    <property type="match status" value="1"/>
</dbReference>
<dbReference type="SUPFAM" id="SSF54719">
    <property type="entry name" value="Fe,Mn superoxide dismutase (SOD), C-terminal domain"/>
    <property type="match status" value="1"/>
</dbReference>
<dbReference type="Pfam" id="PF02777">
    <property type="entry name" value="Sod_Fe_C"/>
    <property type="match status" value="1"/>
</dbReference>
<comment type="caution">
    <text evidence="9">The sequence shown here is derived from an EMBL/GenBank/DDBJ whole genome shotgun (WGS) entry which is preliminary data.</text>
</comment>
<dbReference type="Proteomes" id="UP001595796">
    <property type="component" value="Unassembled WGS sequence"/>
</dbReference>
<dbReference type="Pfam" id="PF00081">
    <property type="entry name" value="Sod_Fe_N"/>
    <property type="match status" value="1"/>
</dbReference>
<dbReference type="InterPro" id="IPR019833">
    <property type="entry name" value="Mn/Fe_SOD_BS"/>
</dbReference>
<dbReference type="PROSITE" id="PS00088">
    <property type="entry name" value="SOD_MN"/>
    <property type="match status" value="1"/>
</dbReference>
<feature type="chain" id="PRO_5046163802" description="Superoxide dismutase" evidence="6">
    <location>
        <begin position="21"/>
        <end position="230"/>
    </location>
</feature>
<dbReference type="Gene3D" id="3.55.40.20">
    <property type="entry name" value="Iron/manganese superoxide dismutase, C-terminal domain"/>
    <property type="match status" value="1"/>
</dbReference>
<evidence type="ECO:0000256" key="1">
    <source>
        <dbReference type="ARBA" id="ARBA00008714"/>
    </source>
</evidence>
<dbReference type="InterPro" id="IPR001189">
    <property type="entry name" value="Mn/Fe_SOD"/>
</dbReference>
<feature type="domain" description="Manganese/iron superoxide dismutase C-terminal" evidence="8">
    <location>
        <begin position="126"/>
        <end position="227"/>
    </location>
</feature>
<name>A0ABV9Z3M3_9HYPH</name>
<gene>
    <name evidence="9" type="ORF">ACFPFW_16275</name>
</gene>
<accession>A0ABV9Z3M3</accession>
<feature type="signal peptide" evidence="6">
    <location>
        <begin position="1"/>
        <end position="20"/>
    </location>
</feature>
<evidence type="ECO:0000313" key="10">
    <source>
        <dbReference type="Proteomes" id="UP001595796"/>
    </source>
</evidence>
<organism evidence="9 10">
    <name type="scientific">Flaviflagellibacter deserti</name>
    <dbReference type="NCBI Taxonomy" id="2267266"/>
    <lineage>
        <taxon>Bacteria</taxon>
        <taxon>Pseudomonadati</taxon>
        <taxon>Pseudomonadota</taxon>
        <taxon>Alphaproteobacteria</taxon>
        <taxon>Hyphomicrobiales</taxon>
        <taxon>Flaviflagellibacter</taxon>
    </lineage>
</organism>
<dbReference type="InterPro" id="IPR006311">
    <property type="entry name" value="TAT_signal"/>
</dbReference>
<comment type="catalytic activity">
    <reaction evidence="5">
        <text>2 superoxide + 2 H(+) = H2O2 + O2</text>
        <dbReference type="Rhea" id="RHEA:20696"/>
        <dbReference type="ChEBI" id="CHEBI:15378"/>
        <dbReference type="ChEBI" id="CHEBI:15379"/>
        <dbReference type="ChEBI" id="CHEBI:16240"/>
        <dbReference type="ChEBI" id="CHEBI:18421"/>
        <dbReference type="EC" id="1.15.1.1"/>
    </reaction>
</comment>
<evidence type="ECO:0000256" key="4">
    <source>
        <dbReference type="ARBA" id="ARBA00023002"/>
    </source>
</evidence>
<keyword evidence="6" id="KW-0732">Signal</keyword>
<evidence type="ECO:0000256" key="2">
    <source>
        <dbReference type="ARBA" id="ARBA00012682"/>
    </source>
</evidence>
<keyword evidence="3 5" id="KW-0479">Metal-binding</keyword>
<comment type="function">
    <text evidence="5">Destroys radicals which are normally produced within the cells and which are toxic to biological systems.</text>
</comment>
<evidence type="ECO:0000313" key="9">
    <source>
        <dbReference type="EMBL" id="MFC5069575.1"/>
    </source>
</evidence>
<dbReference type="PRINTS" id="PR01703">
    <property type="entry name" value="MNSODISMTASE"/>
</dbReference>
<dbReference type="PIRSF" id="PIRSF000349">
    <property type="entry name" value="SODismutase"/>
    <property type="match status" value="1"/>
</dbReference>
<dbReference type="EMBL" id="JBHSJF010000008">
    <property type="protein sequence ID" value="MFC5069575.1"/>
    <property type="molecule type" value="Genomic_DNA"/>
</dbReference>
<sequence>MLSRRAIVAGLGAAAAATYAGGLAAPSIARAAAPFTQPKLPYASDALAPTISAQTVDLHYGKHHAAYFKALNDLVPNTSYADMSLEEIVKASVKSEADRKIFNNAGQAWNHIFYWDQFKSGGATEPAGELKAAIDKDFGGLDALKTAMVKTGGDVFGSGWAWLVHDGSKLSLVGTPGGDSPFARGGKPLLGIDVWEHAYYLDYQNRRPDHVKAVLDKIVNWTVVAERMQA</sequence>
<dbReference type="InterPro" id="IPR036324">
    <property type="entry name" value="Mn/Fe_SOD_N_sf"/>
</dbReference>
<reference evidence="10" key="1">
    <citation type="journal article" date="2019" name="Int. J. Syst. Evol. Microbiol.">
        <title>The Global Catalogue of Microorganisms (GCM) 10K type strain sequencing project: providing services to taxonomists for standard genome sequencing and annotation.</title>
        <authorList>
            <consortium name="The Broad Institute Genomics Platform"/>
            <consortium name="The Broad Institute Genome Sequencing Center for Infectious Disease"/>
            <person name="Wu L."/>
            <person name="Ma J."/>
        </authorList>
    </citation>
    <scope>NUCLEOTIDE SEQUENCE [LARGE SCALE GENOMIC DNA]</scope>
    <source>
        <strain evidence="10">CGMCC 1.16444</strain>
    </source>
</reference>
<dbReference type="SUPFAM" id="SSF46609">
    <property type="entry name" value="Fe,Mn superoxide dismutase (SOD), N-terminal domain"/>
    <property type="match status" value="1"/>
</dbReference>
<dbReference type="InterPro" id="IPR036314">
    <property type="entry name" value="SOD_C_sf"/>
</dbReference>
<keyword evidence="10" id="KW-1185">Reference proteome</keyword>